<dbReference type="Gene3D" id="1.20.1280.50">
    <property type="match status" value="1"/>
</dbReference>
<organism evidence="2 3">
    <name type="scientific">Rhizopus microsporus</name>
    <dbReference type="NCBI Taxonomy" id="58291"/>
    <lineage>
        <taxon>Eukaryota</taxon>
        <taxon>Fungi</taxon>
        <taxon>Fungi incertae sedis</taxon>
        <taxon>Mucoromycota</taxon>
        <taxon>Mucoromycotina</taxon>
        <taxon>Mucoromycetes</taxon>
        <taxon>Mucorales</taxon>
        <taxon>Mucorineae</taxon>
        <taxon>Rhizopodaceae</taxon>
        <taxon>Rhizopus</taxon>
    </lineage>
</organism>
<accession>A0A0A1N890</accession>
<evidence type="ECO:0000313" key="2">
    <source>
        <dbReference type="EMBL" id="ORE23479.1"/>
    </source>
</evidence>
<feature type="domain" description="F-box" evidence="1">
    <location>
        <begin position="4"/>
        <end position="52"/>
    </location>
</feature>
<dbReference type="AlphaFoldDB" id="A0A0A1N890"/>
<dbReference type="Pfam" id="PF12937">
    <property type="entry name" value="F-box-like"/>
    <property type="match status" value="1"/>
</dbReference>
<reference evidence="2 3" key="1">
    <citation type="journal article" date="2016" name="Proc. Natl. Acad. Sci. U.S.A.">
        <title>Lipid metabolic changes in an early divergent fungus govern the establishment of a mutualistic symbiosis with endobacteria.</title>
        <authorList>
            <person name="Lastovetsky O.A."/>
            <person name="Gaspar M.L."/>
            <person name="Mondo S.J."/>
            <person name="LaButti K.M."/>
            <person name="Sandor L."/>
            <person name="Grigoriev I.V."/>
            <person name="Henry S.A."/>
            <person name="Pawlowska T.E."/>
        </authorList>
    </citation>
    <scope>NUCLEOTIDE SEQUENCE [LARGE SCALE GENOMIC DNA]</scope>
    <source>
        <strain evidence="2 3">ATCC 11559</strain>
    </source>
</reference>
<dbReference type="SUPFAM" id="SSF52047">
    <property type="entry name" value="RNI-like"/>
    <property type="match status" value="1"/>
</dbReference>
<dbReference type="Proteomes" id="UP000242381">
    <property type="component" value="Unassembled WGS sequence"/>
</dbReference>
<gene>
    <name evidence="2" type="ORF">BCV71DRAFT_223959</name>
</gene>
<evidence type="ECO:0000313" key="3">
    <source>
        <dbReference type="Proteomes" id="UP000242381"/>
    </source>
</evidence>
<sequence length="583" mass="68541">MSNWKELPAEILCEIFKQIRSYNIEHHLVECQLVCKNWRKYASFIFYRELSFRTRLQVKKFIKCMQNSSLGSAVQEIAFWCDIYDTCSDYNEKIILLIYKLAETCPNVEIFKCNLHSSHLRALVRAVESYWKQLKQVPEPQWFMSSDLNISTNYYALTFFCHRTLTHLTLPPTYPFDPEFKRFMRLLPFYINLTHLTVTPGYSNSTIMDFDETIQQCPNLTCFTIQPCLIMTAEIAPDYTKRRKIFTMEPHLKLKKLVADTNLHQDTLDYIMHKFPNLECCNLFLSIDQDHAERIEYWISMRYPKQLRKFQEYLSGRRCDWFFAYASFPLIEEYLQHSTDSVVRISSTKRHYPSFHMKQGNITWIIRDTREDIDRLTRIFEKHQGIIKKAYLDMSEIYTPSHQLQTFFLEWKGLEEFNFNKSSMDVPVSEQILNPSLTTLRLTAKHLSSEVLSAYSFALPELRNLIIETSYWFGGPSSLVVDMPKTKFNHLKIHISIGSSIMNMLCSSIKEALDKPVLLEILSQKSGQKQFLASTTLLNQVEEVAMATNKEYGYSIAIKCISVDFISVSFNKMHVLERYPLSL</sequence>
<dbReference type="VEuPathDB" id="FungiDB:BCV72DRAFT_261543"/>
<proteinExistence type="predicted"/>
<protein>
    <recommendedName>
        <fullName evidence="1">F-box domain-containing protein</fullName>
    </recommendedName>
</protein>
<evidence type="ECO:0000259" key="1">
    <source>
        <dbReference type="Pfam" id="PF12937"/>
    </source>
</evidence>
<dbReference type="EMBL" id="KV921258">
    <property type="protein sequence ID" value="ORE23479.1"/>
    <property type="molecule type" value="Genomic_DNA"/>
</dbReference>
<name>A0A0A1N890_RHIZD</name>
<dbReference type="InterPro" id="IPR001810">
    <property type="entry name" value="F-box_dom"/>
</dbReference>